<protein>
    <submittedName>
        <fullName evidence="8">4654_t:CDS:1</fullName>
    </submittedName>
</protein>
<evidence type="ECO:0000256" key="1">
    <source>
        <dbReference type="ARBA" id="ARBA00022723"/>
    </source>
</evidence>
<dbReference type="InterPro" id="IPR000306">
    <property type="entry name" value="Znf_FYVE"/>
</dbReference>
<keyword evidence="2 4" id="KW-0863">Zinc-finger</keyword>
<accession>A0A9N9BZA1</accession>
<organism evidence="8 9">
    <name type="scientific">Funneliformis mosseae</name>
    <name type="common">Endomycorrhizal fungus</name>
    <name type="synonym">Glomus mosseae</name>
    <dbReference type="NCBI Taxonomy" id="27381"/>
    <lineage>
        <taxon>Eukaryota</taxon>
        <taxon>Fungi</taxon>
        <taxon>Fungi incertae sedis</taxon>
        <taxon>Mucoromycota</taxon>
        <taxon>Glomeromycotina</taxon>
        <taxon>Glomeromycetes</taxon>
        <taxon>Glomerales</taxon>
        <taxon>Glomeraceae</taxon>
        <taxon>Funneliformis</taxon>
    </lineage>
</organism>
<gene>
    <name evidence="8" type="ORF">FMOSSE_LOCUS8146</name>
</gene>
<feature type="region of interest" description="Disordered" evidence="6">
    <location>
        <begin position="1"/>
        <end position="57"/>
    </location>
</feature>
<dbReference type="SUPFAM" id="SSF57903">
    <property type="entry name" value="FYVE/PHD zinc finger"/>
    <property type="match status" value="1"/>
</dbReference>
<feature type="compositionally biased region" description="Low complexity" evidence="6">
    <location>
        <begin position="79"/>
        <end position="89"/>
    </location>
</feature>
<dbReference type="PANTHER" id="PTHR23164:SF30">
    <property type="entry name" value="EARLY ENDOSOME ANTIGEN 1"/>
    <property type="match status" value="1"/>
</dbReference>
<keyword evidence="3" id="KW-0862">Zinc</keyword>
<feature type="compositionally biased region" description="Acidic residues" evidence="6">
    <location>
        <begin position="194"/>
        <end position="205"/>
    </location>
</feature>
<evidence type="ECO:0000256" key="4">
    <source>
        <dbReference type="PROSITE-ProRule" id="PRU00091"/>
    </source>
</evidence>
<feature type="compositionally biased region" description="Low complexity" evidence="6">
    <location>
        <begin position="157"/>
        <end position="173"/>
    </location>
</feature>
<feature type="domain" description="FYVE-type" evidence="7">
    <location>
        <begin position="541"/>
        <end position="596"/>
    </location>
</feature>
<feature type="region of interest" description="Disordered" evidence="6">
    <location>
        <begin position="194"/>
        <end position="214"/>
    </location>
</feature>
<keyword evidence="9" id="KW-1185">Reference proteome</keyword>
<sequence>MNLSTSSSPSPLLLGSSSKDNFHNDSSDDNDDKFDKFQLQRAPSSRQRRRSNSSSNILASTVNVKVVRSPARRDANFDNTSNNYNNIHTNEYRPIPRPPRLAFDTSFDTSVELRMPMTPPSRQEYKAHHQSYQQILSQYNPHSHRDYQGLSGKESRTTSFSSTKSNKSNKSSLSMNKTLTAFYNERIEKRTAFDNDDDECSDSESDTTLSVSSGDDIRECRKGHRRNRLARQLSMLRKEIDVVKSSLSGLQKDHKVMLDEKKQLEQQYQEAKYEVTKTLESSANDLIEYNELLNAKMEKLTMELGVLPSNENSPLSDDNGIISGGNGEWPMAYANIMNNCVQQANKLEFLQAELEKSKRDFRLLLDFKEEIEKTLEEKERVYLEQIRHCEAVTNGQAGMIDSMEKLLKELEDKMDKLLLEKSEKRQERFVKHKHNSSVSSHLSASSIIGEKQRRRAQRVSIDIKKGSPPNNCSIDNSLNLTPAEELVPAYCLAPPQTRRQSYTNPISLFTDEERIRHQSRFCLAKRWVEDDEVSICQQADCAVKFNFWNRRHHCRRCGNIFCNTHSAYSMLLFPDGSEDWGGVWSRVCEGCFKDTK</sequence>
<feature type="coiled-coil region" evidence="5">
    <location>
        <begin position="247"/>
        <end position="303"/>
    </location>
</feature>
<feature type="region of interest" description="Disordered" evidence="6">
    <location>
        <begin position="70"/>
        <end position="100"/>
    </location>
</feature>
<proteinExistence type="predicted"/>
<dbReference type="PROSITE" id="PS50178">
    <property type="entry name" value="ZF_FYVE"/>
    <property type="match status" value="1"/>
</dbReference>
<evidence type="ECO:0000256" key="3">
    <source>
        <dbReference type="ARBA" id="ARBA00022833"/>
    </source>
</evidence>
<dbReference type="GO" id="GO:0008270">
    <property type="term" value="F:zinc ion binding"/>
    <property type="evidence" value="ECO:0007669"/>
    <property type="project" value="UniProtKB-KW"/>
</dbReference>
<feature type="coiled-coil region" evidence="5">
    <location>
        <begin position="400"/>
        <end position="427"/>
    </location>
</feature>
<dbReference type="SMART" id="SM00064">
    <property type="entry name" value="FYVE"/>
    <property type="match status" value="1"/>
</dbReference>
<dbReference type="EMBL" id="CAJVPP010002049">
    <property type="protein sequence ID" value="CAG8585035.1"/>
    <property type="molecule type" value="Genomic_DNA"/>
</dbReference>
<dbReference type="AlphaFoldDB" id="A0A9N9BZA1"/>
<dbReference type="CDD" id="cd15760">
    <property type="entry name" value="FYVE_scVPS27p_like"/>
    <property type="match status" value="1"/>
</dbReference>
<dbReference type="Gene3D" id="3.30.40.10">
    <property type="entry name" value="Zinc/RING finger domain, C3HC4 (zinc finger)"/>
    <property type="match status" value="1"/>
</dbReference>
<feature type="coiled-coil region" evidence="5">
    <location>
        <begin position="333"/>
        <end position="360"/>
    </location>
</feature>
<dbReference type="Proteomes" id="UP000789375">
    <property type="component" value="Unassembled WGS sequence"/>
</dbReference>
<evidence type="ECO:0000256" key="2">
    <source>
        <dbReference type="ARBA" id="ARBA00022771"/>
    </source>
</evidence>
<evidence type="ECO:0000313" key="8">
    <source>
        <dbReference type="EMBL" id="CAG8585035.1"/>
    </source>
</evidence>
<comment type="caution">
    <text evidence="8">The sequence shown here is derived from an EMBL/GenBank/DDBJ whole genome shotgun (WGS) entry which is preliminary data.</text>
</comment>
<dbReference type="InterPro" id="IPR011011">
    <property type="entry name" value="Znf_FYVE_PHD"/>
</dbReference>
<dbReference type="PANTHER" id="PTHR23164">
    <property type="entry name" value="EARLY ENDOSOME ANTIGEN 1"/>
    <property type="match status" value="1"/>
</dbReference>
<feature type="compositionally biased region" description="Low complexity" evidence="6">
    <location>
        <begin position="1"/>
        <end position="19"/>
    </location>
</feature>
<dbReference type="Pfam" id="PF01363">
    <property type="entry name" value="FYVE"/>
    <property type="match status" value="1"/>
</dbReference>
<evidence type="ECO:0000313" key="9">
    <source>
        <dbReference type="Proteomes" id="UP000789375"/>
    </source>
</evidence>
<dbReference type="InterPro" id="IPR013083">
    <property type="entry name" value="Znf_RING/FYVE/PHD"/>
</dbReference>
<evidence type="ECO:0000256" key="5">
    <source>
        <dbReference type="SAM" id="Coils"/>
    </source>
</evidence>
<name>A0A9N9BZA1_FUNMO</name>
<dbReference type="InterPro" id="IPR017455">
    <property type="entry name" value="Znf_FYVE-rel"/>
</dbReference>
<keyword evidence="5" id="KW-0175">Coiled coil</keyword>
<evidence type="ECO:0000259" key="7">
    <source>
        <dbReference type="PROSITE" id="PS50178"/>
    </source>
</evidence>
<feature type="region of interest" description="Disordered" evidence="6">
    <location>
        <begin position="142"/>
        <end position="173"/>
    </location>
</feature>
<reference evidence="8" key="1">
    <citation type="submission" date="2021-06" db="EMBL/GenBank/DDBJ databases">
        <authorList>
            <person name="Kallberg Y."/>
            <person name="Tangrot J."/>
            <person name="Rosling A."/>
        </authorList>
    </citation>
    <scope>NUCLEOTIDE SEQUENCE</scope>
    <source>
        <strain evidence="8">87-6 pot B 2015</strain>
    </source>
</reference>
<evidence type="ECO:0000256" key="6">
    <source>
        <dbReference type="SAM" id="MobiDB-lite"/>
    </source>
</evidence>
<keyword evidence="1" id="KW-0479">Metal-binding</keyword>